<protein>
    <submittedName>
        <fullName evidence="14">Kef-type potassium/proton antiporter (CPA2 family)</fullName>
    </submittedName>
</protein>
<dbReference type="PRINTS" id="PR00335">
    <property type="entry name" value="KUPTAKETRKA"/>
</dbReference>
<evidence type="ECO:0000256" key="1">
    <source>
        <dbReference type="ARBA" id="ARBA00004127"/>
    </source>
</evidence>
<comment type="similarity">
    <text evidence="2">Belongs to the monovalent cation:proton antiporter 2 (CPA2) transporter (TC 2.A.37) family.</text>
</comment>
<dbReference type="PANTHER" id="PTHR46157">
    <property type="entry name" value="K(+) EFFLUX ANTIPORTER 3, CHLOROPLASTIC"/>
    <property type="match status" value="1"/>
</dbReference>
<dbReference type="PANTHER" id="PTHR46157:SF4">
    <property type="entry name" value="K(+) EFFLUX ANTIPORTER 3, CHLOROPLASTIC"/>
    <property type="match status" value="1"/>
</dbReference>
<keyword evidence="6" id="KW-0633">Potassium transport</keyword>
<dbReference type="NCBIfam" id="TIGR00932">
    <property type="entry name" value="2a37"/>
    <property type="match status" value="1"/>
</dbReference>
<keyword evidence="4" id="KW-0050">Antiport</keyword>
<feature type="transmembrane region" description="Helical" evidence="12">
    <location>
        <begin position="5"/>
        <end position="22"/>
    </location>
</feature>
<keyword evidence="5" id="KW-1003">Cell membrane</keyword>
<comment type="subcellular location">
    <subcellularLocation>
        <location evidence="1">Endomembrane system</location>
        <topology evidence="1">Multi-pass membrane protein</topology>
    </subcellularLocation>
</comment>
<evidence type="ECO:0000259" key="13">
    <source>
        <dbReference type="PROSITE" id="PS51201"/>
    </source>
</evidence>
<gene>
    <name evidence="14" type="ORF">CLV73_3663</name>
</gene>
<dbReference type="InterPro" id="IPR006036">
    <property type="entry name" value="K_uptake_TrkA"/>
</dbReference>
<feature type="transmembrane region" description="Helical" evidence="12">
    <location>
        <begin position="148"/>
        <end position="171"/>
    </location>
</feature>
<feature type="transmembrane region" description="Helical" evidence="12">
    <location>
        <begin position="87"/>
        <end position="109"/>
    </location>
</feature>
<dbReference type="InterPro" id="IPR004771">
    <property type="entry name" value="K/H_exchanger"/>
</dbReference>
<evidence type="ECO:0000256" key="7">
    <source>
        <dbReference type="ARBA" id="ARBA00022692"/>
    </source>
</evidence>
<evidence type="ECO:0000256" key="8">
    <source>
        <dbReference type="ARBA" id="ARBA00022958"/>
    </source>
</evidence>
<sequence length="627" mass="70147">MESSLAMNTLIFLGVAIIMVPLVRKFGLSSVIGYLAGGIIIGPYVLKLTGKDVNDIMHASEFGVIMLLFLVGLELEPRKFWEMRKKIIGLGLTQMLLTTSLLFLVFIWADWKIDKAFAIAMCFALSSTAIVLQTLQEKNNLKTLAGEASFSTLLFQDIAVIPILAILPLVANYKARHHDNEIQVLIQTLPEWMQFATVILGVAMLILLGRYVFVPFLRYVSKSGMTELLTASSLFLVIGVSELMVAIGLSPALGAFLAGVMLANSEFRHELEAQIDPFKGLLLAVFFVSVGSTMNFNIIQKDPVFIFSTVFAVLSIKFIVLFFIGKFFKIDTPQSLFYAFALSQVGEFAFVLINYASSLYLINPELNAQMMAVTAITMCITPLLLIINDKIITPKFIKEVPEQDSDFNILDNTISQKKIIIVGFGHFGSTVGRLLKANKVAATVLDRDSDRVKLLRSYGFKVYYGDATRLPILRAAGIEDAQILVLCLDDPDDNKFIAELVREHYPKVKIFVRAKNRIDAYSYLNNGIDNIYRETLGTAVDMAVDVLHETGMRKYAARRLGQRFMAIDKASVRKLAKIKEEGDDLNLFTTKEILQREEELLAYDNLNFDTRNWEGSSTADEEDEIED</sequence>
<evidence type="ECO:0000256" key="6">
    <source>
        <dbReference type="ARBA" id="ARBA00022538"/>
    </source>
</evidence>
<evidence type="ECO:0000256" key="5">
    <source>
        <dbReference type="ARBA" id="ARBA00022475"/>
    </source>
</evidence>
<dbReference type="Pfam" id="PF00999">
    <property type="entry name" value="Na_H_Exchanger"/>
    <property type="match status" value="1"/>
</dbReference>
<keyword evidence="8" id="KW-0630">Potassium</keyword>
<evidence type="ECO:0000256" key="9">
    <source>
        <dbReference type="ARBA" id="ARBA00022989"/>
    </source>
</evidence>
<feature type="transmembrane region" description="Helical" evidence="12">
    <location>
        <begin position="116"/>
        <end position="136"/>
    </location>
</feature>
<dbReference type="Gene3D" id="3.40.50.720">
    <property type="entry name" value="NAD(P)-binding Rossmann-like Domain"/>
    <property type="match status" value="1"/>
</dbReference>
<feature type="domain" description="RCK N-terminal" evidence="13">
    <location>
        <begin position="416"/>
        <end position="532"/>
    </location>
</feature>
<feature type="transmembrane region" description="Helical" evidence="12">
    <location>
        <begin position="281"/>
        <end position="299"/>
    </location>
</feature>
<evidence type="ECO:0000256" key="10">
    <source>
        <dbReference type="ARBA" id="ARBA00023065"/>
    </source>
</evidence>
<dbReference type="Gene3D" id="1.20.1530.20">
    <property type="match status" value="1"/>
</dbReference>
<dbReference type="GO" id="GO:0005886">
    <property type="term" value="C:plasma membrane"/>
    <property type="evidence" value="ECO:0007669"/>
    <property type="project" value="InterPro"/>
</dbReference>
<keyword evidence="9 12" id="KW-1133">Transmembrane helix</keyword>
<dbReference type="PROSITE" id="PS51201">
    <property type="entry name" value="RCK_N"/>
    <property type="match status" value="1"/>
</dbReference>
<dbReference type="AlphaFoldDB" id="A0A2M9BWY6"/>
<keyword evidence="3" id="KW-0813">Transport</keyword>
<feature type="transmembrane region" description="Helical" evidence="12">
    <location>
        <begin position="305"/>
        <end position="324"/>
    </location>
</feature>
<dbReference type="InterPro" id="IPR036291">
    <property type="entry name" value="NAD(P)-bd_dom_sf"/>
</dbReference>
<dbReference type="FunFam" id="3.40.50.720:FF:000036">
    <property type="entry name" value="Glutathione-regulated potassium-efflux system protein KefB"/>
    <property type="match status" value="1"/>
</dbReference>
<dbReference type="RefSeq" id="WP_100378277.1">
    <property type="nucleotide sequence ID" value="NZ_PGFD01000004.1"/>
</dbReference>
<dbReference type="InterPro" id="IPR003148">
    <property type="entry name" value="RCK_N"/>
</dbReference>
<dbReference type="InterPro" id="IPR006153">
    <property type="entry name" value="Cation/H_exchanger_TM"/>
</dbReference>
<dbReference type="InterPro" id="IPR038770">
    <property type="entry name" value="Na+/solute_symporter_sf"/>
</dbReference>
<accession>A0A2M9BWY6</accession>
<reference evidence="14 15" key="1">
    <citation type="submission" date="2017-11" db="EMBL/GenBank/DDBJ databases">
        <title>Genomic Encyclopedia of Archaeal and Bacterial Type Strains, Phase II (KMG-II): From Individual Species to Whole Genera.</title>
        <authorList>
            <person name="Goeker M."/>
        </authorList>
    </citation>
    <scope>NUCLEOTIDE SEQUENCE [LARGE SCALE GENOMIC DNA]</scope>
    <source>
        <strain evidence="14 15">DSM 27617</strain>
    </source>
</reference>
<feature type="transmembrane region" description="Helical" evidence="12">
    <location>
        <begin position="336"/>
        <end position="356"/>
    </location>
</feature>
<organism evidence="14 15">
    <name type="scientific">Chryseobacterium geocarposphaerae</name>
    <dbReference type="NCBI Taxonomy" id="1416776"/>
    <lineage>
        <taxon>Bacteria</taxon>
        <taxon>Pseudomonadati</taxon>
        <taxon>Bacteroidota</taxon>
        <taxon>Flavobacteriia</taxon>
        <taxon>Flavobacteriales</taxon>
        <taxon>Weeksellaceae</taxon>
        <taxon>Chryseobacterium group</taxon>
        <taxon>Chryseobacterium</taxon>
    </lineage>
</organism>
<dbReference type="OrthoDB" id="9781411at2"/>
<proteinExistence type="inferred from homology"/>
<evidence type="ECO:0000256" key="4">
    <source>
        <dbReference type="ARBA" id="ARBA00022449"/>
    </source>
</evidence>
<keyword evidence="7 12" id="KW-0812">Transmembrane</keyword>
<dbReference type="GO" id="GO:0015297">
    <property type="term" value="F:antiporter activity"/>
    <property type="evidence" value="ECO:0007669"/>
    <property type="project" value="UniProtKB-KW"/>
</dbReference>
<dbReference type="GO" id="GO:0015079">
    <property type="term" value="F:potassium ion transmembrane transporter activity"/>
    <property type="evidence" value="ECO:0007669"/>
    <property type="project" value="InterPro"/>
</dbReference>
<keyword evidence="10" id="KW-0406">Ion transport</keyword>
<name>A0A2M9BWY6_9FLAO</name>
<evidence type="ECO:0000256" key="12">
    <source>
        <dbReference type="SAM" id="Phobius"/>
    </source>
</evidence>
<keyword evidence="15" id="KW-1185">Reference proteome</keyword>
<evidence type="ECO:0000256" key="11">
    <source>
        <dbReference type="ARBA" id="ARBA00023136"/>
    </source>
</evidence>
<dbReference type="GO" id="GO:1902600">
    <property type="term" value="P:proton transmembrane transport"/>
    <property type="evidence" value="ECO:0007669"/>
    <property type="project" value="InterPro"/>
</dbReference>
<comment type="caution">
    <text evidence="14">The sequence shown here is derived from an EMBL/GenBank/DDBJ whole genome shotgun (WGS) entry which is preliminary data.</text>
</comment>
<evidence type="ECO:0000256" key="2">
    <source>
        <dbReference type="ARBA" id="ARBA00005551"/>
    </source>
</evidence>
<dbReference type="GO" id="GO:0012505">
    <property type="term" value="C:endomembrane system"/>
    <property type="evidence" value="ECO:0007669"/>
    <property type="project" value="UniProtKB-SubCell"/>
</dbReference>
<dbReference type="Pfam" id="PF02254">
    <property type="entry name" value="TrkA_N"/>
    <property type="match status" value="1"/>
</dbReference>
<dbReference type="EMBL" id="PGFD01000004">
    <property type="protein sequence ID" value="PJJ62497.1"/>
    <property type="molecule type" value="Genomic_DNA"/>
</dbReference>
<feature type="transmembrane region" description="Helical" evidence="12">
    <location>
        <begin position="192"/>
        <end position="213"/>
    </location>
</feature>
<feature type="transmembrane region" description="Helical" evidence="12">
    <location>
        <begin position="28"/>
        <end position="46"/>
    </location>
</feature>
<dbReference type="SUPFAM" id="SSF51735">
    <property type="entry name" value="NAD(P)-binding Rossmann-fold domains"/>
    <property type="match status" value="1"/>
</dbReference>
<evidence type="ECO:0000313" key="14">
    <source>
        <dbReference type="EMBL" id="PJJ62497.1"/>
    </source>
</evidence>
<evidence type="ECO:0000256" key="3">
    <source>
        <dbReference type="ARBA" id="ARBA00022448"/>
    </source>
</evidence>
<feature type="transmembrane region" description="Helical" evidence="12">
    <location>
        <begin position="58"/>
        <end position="75"/>
    </location>
</feature>
<keyword evidence="11 12" id="KW-0472">Membrane</keyword>
<dbReference type="Proteomes" id="UP000228740">
    <property type="component" value="Unassembled WGS sequence"/>
</dbReference>
<feature type="transmembrane region" description="Helical" evidence="12">
    <location>
        <begin position="368"/>
        <end position="387"/>
    </location>
</feature>
<evidence type="ECO:0000313" key="15">
    <source>
        <dbReference type="Proteomes" id="UP000228740"/>
    </source>
</evidence>
<feature type="transmembrane region" description="Helical" evidence="12">
    <location>
        <begin position="233"/>
        <end position="260"/>
    </location>
</feature>